<dbReference type="AlphaFoldDB" id="A0AAE9EN16"/>
<feature type="domain" description="MSP" evidence="7">
    <location>
        <begin position="1"/>
        <end position="95"/>
    </location>
</feature>
<protein>
    <recommendedName>
        <fullName evidence="7">MSP domain-containing protein</fullName>
    </recommendedName>
</protein>
<dbReference type="GO" id="GO:0005856">
    <property type="term" value="C:cytoskeleton"/>
    <property type="evidence" value="ECO:0007669"/>
    <property type="project" value="UniProtKB-SubCell"/>
</dbReference>
<dbReference type="InterPro" id="IPR000535">
    <property type="entry name" value="MSP_dom"/>
</dbReference>
<accession>A0AAE9EN16</accession>
<keyword evidence="9" id="KW-1185">Reference proteome</keyword>
<reference evidence="8 9" key="1">
    <citation type="submission" date="2022-04" db="EMBL/GenBank/DDBJ databases">
        <title>Chromosome-level reference genomes for two strains of Caenorhabditis briggsae: an improved platform for comparative genomics.</title>
        <authorList>
            <person name="Stevens L."/>
            <person name="Andersen E."/>
        </authorList>
    </citation>
    <scope>NUCLEOTIDE SEQUENCE [LARGE SCALE GENOMIC DNA]</scope>
    <source>
        <strain evidence="8">VX34</strain>
        <tissue evidence="8">Whole-organism</tissue>
    </source>
</reference>
<evidence type="ECO:0000256" key="1">
    <source>
        <dbReference type="ARBA" id="ARBA00004245"/>
    </source>
</evidence>
<dbReference type="PANTHER" id="PTHR22920:SF7">
    <property type="entry name" value="MSP DOMAIN-CONTAINING PROTEIN-RELATED"/>
    <property type="match status" value="1"/>
</dbReference>
<dbReference type="Proteomes" id="UP000829354">
    <property type="component" value="Chromosome III"/>
</dbReference>
<name>A0AAE9EN16_CAEBR</name>
<sequence>MMISNDSNRHVAIRIMFSNPHRRFAEDETEIIRPLDNFHTFINCASFGFNQNVIEKHQIIIQWTNVPRGVKEFSHDWFDNKNEVMKKLVARSEAYTSNGMVRFACEEPQCTYADENQRGDGIDGRMTVQVNYNY</sequence>
<organism evidence="8 9">
    <name type="scientific">Caenorhabditis briggsae</name>
    <dbReference type="NCBI Taxonomy" id="6238"/>
    <lineage>
        <taxon>Eukaryota</taxon>
        <taxon>Metazoa</taxon>
        <taxon>Ecdysozoa</taxon>
        <taxon>Nematoda</taxon>
        <taxon>Chromadorea</taxon>
        <taxon>Rhabditida</taxon>
        <taxon>Rhabditina</taxon>
        <taxon>Rhabditomorpha</taxon>
        <taxon>Rhabditoidea</taxon>
        <taxon>Rhabditidae</taxon>
        <taxon>Peloderinae</taxon>
        <taxon>Caenorhabditis</taxon>
    </lineage>
</organism>
<proteinExistence type="predicted"/>
<dbReference type="PROSITE" id="PS50202">
    <property type="entry name" value="MSP"/>
    <property type="match status" value="1"/>
</dbReference>
<dbReference type="PANTHER" id="PTHR22920">
    <property type="entry name" value="MAJOR SPERM PROTEIN"/>
    <property type="match status" value="1"/>
</dbReference>
<keyword evidence="3" id="KW-0206">Cytoskeleton</keyword>
<dbReference type="InterPro" id="IPR051155">
    <property type="entry name" value="Nematode_MSP"/>
</dbReference>
<dbReference type="EMBL" id="CP092622">
    <property type="protein sequence ID" value="UMM25027.1"/>
    <property type="molecule type" value="Genomic_DNA"/>
</dbReference>
<dbReference type="InterPro" id="IPR013783">
    <property type="entry name" value="Ig-like_fold"/>
</dbReference>
<evidence type="ECO:0000256" key="2">
    <source>
        <dbReference type="ARBA" id="ARBA00022490"/>
    </source>
</evidence>
<keyword evidence="4" id="KW-0966">Cell projection</keyword>
<evidence type="ECO:0000256" key="3">
    <source>
        <dbReference type="ARBA" id="ARBA00023212"/>
    </source>
</evidence>
<dbReference type="GO" id="GO:0031143">
    <property type="term" value="C:pseudopodium"/>
    <property type="evidence" value="ECO:0007669"/>
    <property type="project" value="UniProtKB-SubCell"/>
</dbReference>
<dbReference type="SUPFAM" id="SSF49354">
    <property type="entry name" value="PapD-like"/>
    <property type="match status" value="1"/>
</dbReference>
<dbReference type="Gene3D" id="2.60.40.10">
    <property type="entry name" value="Immunoglobulins"/>
    <property type="match status" value="1"/>
</dbReference>
<evidence type="ECO:0000259" key="7">
    <source>
        <dbReference type="PROSITE" id="PS50202"/>
    </source>
</evidence>
<evidence type="ECO:0000313" key="8">
    <source>
        <dbReference type="EMBL" id="UMM25027.1"/>
    </source>
</evidence>
<evidence type="ECO:0000256" key="5">
    <source>
        <dbReference type="ARBA" id="ARBA00037744"/>
    </source>
</evidence>
<comment type="function">
    <text evidence="5">Central component in molecular interactions underlying sperm crawling. Forms an extensive filament system that extends from sperm villipoda, along the leading edge of the pseudopod.</text>
</comment>
<evidence type="ECO:0000256" key="4">
    <source>
        <dbReference type="ARBA" id="ARBA00023273"/>
    </source>
</evidence>
<keyword evidence="2" id="KW-0963">Cytoplasm</keyword>
<evidence type="ECO:0000313" key="9">
    <source>
        <dbReference type="Proteomes" id="UP000829354"/>
    </source>
</evidence>
<comment type="subcellular location">
    <subcellularLocation>
        <location evidence="6">Cell projection</location>
        <location evidence="6">Pseudopodium</location>
    </subcellularLocation>
    <subcellularLocation>
        <location evidence="1">Cytoplasm</location>
        <location evidence="1">Cytoskeleton</location>
    </subcellularLocation>
</comment>
<evidence type="ECO:0000256" key="6">
    <source>
        <dbReference type="ARBA" id="ARBA00037818"/>
    </source>
</evidence>
<dbReference type="InterPro" id="IPR008962">
    <property type="entry name" value="PapD-like_sf"/>
</dbReference>
<gene>
    <name evidence="8" type="ORF">L5515_005006</name>
</gene>